<dbReference type="GO" id="GO:0046872">
    <property type="term" value="F:metal ion binding"/>
    <property type="evidence" value="ECO:0007669"/>
    <property type="project" value="UniProtKB-KW"/>
</dbReference>
<keyword evidence="2" id="KW-0479">Metal-binding</keyword>
<dbReference type="InterPro" id="IPR036895">
    <property type="entry name" value="Uracil-DNA_glycosylase-like_sf"/>
</dbReference>
<dbReference type="GO" id="GO:0006281">
    <property type="term" value="P:DNA repair"/>
    <property type="evidence" value="ECO:0007669"/>
    <property type="project" value="UniProtKB-KW"/>
</dbReference>
<dbReference type="GO" id="GO:0097506">
    <property type="term" value="F:deaminated base DNA N-glycosylase activity"/>
    <property type="evidence" value="ECO:0007669"/>
    <property type="project" value="UniProtKB-ARBA"/>
</dbReference>
<keyword evidence="3" id="KW-0227">DNA damage</keyword>
<evidence type="ECO:0000256" key="4">
    <source>
        <dbReference type="ARBA" id="ARBA00022801"/>
    </source>
</evidence>
<dbReference type="Proteomes" id="UP000503264">
    <property type="component" value="Chromosome"/>
</dbReference>
<dbReference type="PANTHER" id="PTHR33693">
    <property type="entry name" value="TYPE-5 URACIL-DNA GLYCOSYLASE"/>
    <property type="match status" value="1"/>
</dbReference>
<proteinExistence type="predicted"/>
<evidence type="ECO:0000256" key="2">
    <source>
        <dbReference type="ARBA" id="ARBA00022723"/>
    </source>
</evidence>
<dbReference type="Gene3D" id="3.40.470.10">
    <property type="entry name" value="Uracil-DNA glycosylase-like domain"/>
    <property type="match status" value="1"/>
</dbReference>
<keyword evidence="7" id="KW-0234">DNA repair</keyword>
<evidence type="ECO:0000259" key="8">
    <source>
        <dbReference type="Pfam" id="PF03167"/>
    </source>
</evidence>
<protein>
    <submittedName>
        <fullName evidence="9">Uracil-DNA glycosylase family protein</fullName>
    </submittedName>
</protein>
<organism evidence="9 10">
    <name type="scientific">Campylobacter mucosalis CCUG 21559</name>
    <dbReference type="NCBI Taxonomy" id="1032067"/>
    <lineage>
        <taxon>Bacteria</taxon>
        <taxon>Pseudomonadati</taxon>
        <taxon>Campylobacterota</taxon>
        <taxon>Epsilonproteobacteria</taxon>
        <taxon>Campylobacterales</taxon>
        <taxon>Campylobacteraceae</taxon>
        <taxon>Campylobacter</taxon>
    </lineage>
</organism>
<evidence type="ECO:0000256" key="6">
    <source>
        <dbReference type="ARBA" id="ARBA00023014"/>
    </source>
</evidence>
<evidence type="ECO:0000313" key="9">
    <source>
        <dbReference type="EMBL" id="QCD45440.1"/>
    </source>
</evidence>
<reference evidence="9 10" key="1">
    <citation type="submission" date="2016-07" db="EMBL/GenBank/DDBJ databases">
        <title>Comparative genomics of the Campylobacter concisus group.</title>
        <authorList>
            <person name="Miller W.G."/>
            <person name="Yee E."/>
            <person name="Chapman M.H."/>
            <person name="Huynh S."/>
            <person name="Bono J.L."/>
            <person name="On S.L.W."/>
            <person name="StLeger J."/>
            <person name="Foster G."/>
            <person name="Parker C.T."/>
        </authorList>
    </citation>
    <scope>NUCLEOTIDE SEQUENCE [LARGE SCALE GENOMIC DNA]</scope>
    <source>
        <strain evidence="9 10">CCUG 21559</strain>
    </source>
</reference>
<dbReference type="SUPFAM" id="SSF52141">
    <property type="entry name" value="Uracil-DNA glycosylase-like"/>
    <property type="match status" value="1"/>
</dbReference>
<accession>A0A6G5QIE5</accession>
<dbReference type="AlphaFoldDB" id="A0A6G5QIE5"/>
<dbReference type="InterPro" id="IPR051536">
    <property type="entry name" value="UDG_Type-4/5"/>
</dbReference>
<gene>
    <name evidence="9" type="ORF">CMUC_1691</name>
</gene>
<dbReference type="EMBL" id="CP012542">
    <property type="protein sequence ID" value="QCD45440.1"/>
    <property type="molecule type" value="Genomic_DNA"/>
</dbReference>
<dbReference type="InterPro" id="IPR005122">
    <property type="entry name" value="Uracil-DNA_glycosylase-like"/>
</dbReference>
<keyword evidence="1" id="KW-0004">4Fe-4S</keyword>
<evidence type="ECO:0000256" key="5">
    <source>
        <dbReference type="ARBA" id="ARBA00023004"/>
    </source>
</evidence>
<evidence type="ECO:0000256" key="3">
    <source>
        <dbReference type="ARBA" id="ARBA00022763"/>
    </source>
</evidence>
<dbReference type="PANTHER" id="PTHR33693:SF1">
    <property type="entry name" value="TYPE-4 URACIL-DNA GLYCOSYLASE"/>
    <property type="match status" value="1"/>
</dbReference>
<keyword evidence="4" id="KW-0378">Hydrolase</keyword>
<evidence type="ECO:0000256" key="1">
    <source>
        <dbReference type="ARBA" id="ARBA00022485"/>
    </source>
</evidence>
<dbReference type="Pfam" id="PF03167">
    <property type="entry name" value="UDG"/>
    <property type="match status" value="1"/>
</dbReference>
<evidence type="ECO:0000313" key="10">
    <source>
        <dbReference type="Proteomes" id="UP000503264"/>
    </source>
</evidence>
<keyword evidence="5" id="KW-0408">Iron</keyword>
<dbReference type="GO" id="GO:0051539">
    <property type="term" value="F:4 iron, 4 sulfur cluster binding"/>
    <property type="evidence" value="ECO:0007669"/>
    <property type="project" value="UniProtKB-KW"/>
</dbReference>
<sequence>MCHLRNGVKNPFSIAENSSSRLMFVNFMPSQAEEQSGQPWKDKEWFSTLIYEILGLKTDEYRISYAVKCHAKDSNINHTDSCLSYLFEEIRLVKPKVIVTLGSEVFRCFFANRNLNGIRGTLLKFENSILMPTFSVDWLVKNPSYKDDFVNDLNKLKGIL</sequence>
<evidence type="ECO:0000256" key="7">
    <source>
        <dbReference type="ARBA" id="ARBA00023204"/>
    </source>
</evidence>
<keyword evidence="10" id="KW-1185">Reference proteome</keyword>
<feature type="domain" description="Uracil-DNA glycosylase-like" evidence="8">
    <location>
        <begin position="18"/>
        <end position="153"/>
    </location>
</feature>
<keyword evidence="6" id="KW-0411">Iron-sulfur</keyword>
<name>A0A6G5QIE5_9BACT</name>